<evidence type="ECO:0000313" key="1">
    <source>
        <dbReference type="EMBL" id="RUQ78845.1"/>
    </source>
</evidence>
<sequence length="72" mass="8677">MNAKNFGELLTIQKVFEKNNITLNKLPILNSKQFEERFDEKEYIRLYQNWKLKKDEDTSFFASLFAGREEIL</sequence>
<comment type="caution">
    <text evidence="1">The sequence shown here is derived from an EMBL/GenBank/DDBJ whole genome shotgun (WGS) entry which is preliminary data.</text>
</comment>
<keyword evidence="2" id="KW-1185">Reference proteome</keyword>
<proteinExistence type="predicted"/>
<protein>
    <submittedName>
        <fullName evidence="1">Uncharacterized protein</fullName>
    </submittedName>
</protein>
<reference evidence="1 2" key="1">
    <citation type="submission" date="2018-12" db="EMBL/GenBank/DDBJ databases">
        <title>Legionella sp,whole genome shotgun sequence.</title>
        <authorList>
            <person name="Wu H."/>
        </authorList>
    </citation>
    <scope>NUCLEOTIDE SEQUENCE [LARGE SCALE GENOMIC DNA]</scope>
    <source>
        <strain evidence="2">km714</strain>
    </source>
</reference>
<dbReference type="Proteomes" id="UP000288012">
    <property type="component" value="Unassembled WGS sequence"/>
</dbReference>
<gene>
    <name evidence="1" type="ORF">EKM59_11640</name>
</gene>
<dbReference type="RefSeq" id="WP_127111599.1">
    <property type="nucleotide sequence ID" value="NZ_RZGR01000061.1"/>
</dbReference>
<evidence type="ECO:0000313" key="2">
    <source>
        <dbReference type="Proteomes" id="UP000288012"/>
    </source>
</evidence>
<organism evidence="1 2">
    <name type="scientific">Legionella septentrionalis</name>
    <dbReference type="NCBI Taxonomy" id="2498109"/>
    <lineage>
        <taxon>Bacteria</taxon>
        <taxon>Pseudomonadati</taxon>
        <taxon>Pseudomonadota</taxon>
        <taxon>Gammaproteobacteria</taxon>
        <taxon>Legionellales</taxon>
        <taxon>Legionellaceae</taxon>
        <taxon>Legionella</taxon>
    </lineage>
</organism>
<name>A0A433JGH0_9GAMM</name>
<dbReference type="EMBL" id="RZGR01000061">
    <property type="protein sequence ID" value="RUQ78845.1"/>
    <property type="molecule type" value="Genomic_DNA"/>
</dbReference>
<dbReference type="AlphaFoldDB" id="A0A433JGH0"/>
<accession>A0A433JGH0</accession>